<keyword evidence="11" id="KW-1185">Reference proteome</keyword>
<feature type="domain" description="G-protein coupled receptors family 1 profile" evidence="9">
    <location>
        <begin position="43"/>
        <end position="299"/>
    </location>
</feature>
<keyword evidence="6 10" id="KW-0675">Receptor</keyword>
<sequence length="368" mass="41792">MSSSSYYSYGNQSLDHLCYQPMSGFVKVGIGFLVALFIFGILVNISYLVTVLNNHTLRTPPNLLVTNLAAGDLLYMFLSAPFYVEHEIHPCFQFGLLVCKLMNMSQVVAQSVCVYSLMFGAIERYMAITRVGHSGHVGNIQSTVMVIALIWIISILMGTPVMFLSKLTFGGLVCINLEEFQRVSRIHEISRFVLLYVIPLTVITWCYSHIFGRLMKSTGTFRNERQPGMVPQIRARRRVAKMLMTITVFFAVCWLPYFSYKLWFQFRPKQYGNMIVSDLFRHTHFIMALINSCANPVIVYVMSSTHRRALRNTFRRRVGKDQLTNGPTTTITKTFASEVTANPRSRISTSGPIIDMSDFSKEGKALSQ</sequence>
<dbReference type="Gene3D" id="1.20.1070.10">
    <property type="entry name" value="Rhodopsin 7-helix transmembrane proteins"/>
    <property type="match status" value="1"/>
</dbReference>
<dbReference type="OrthoDB" id="10049706at2759"/>
<evidence type="ECO:0000256" key="8">
    <source>
        <dbReference type="SAM" id="Phobius"/>
    </source>
</evidence>
<dbReference type="InterPro" id="IPR017452">
    <property type="entry name" value="GPCR_Rhodpsn_7TM"/>
</dbReference>
<dbReference type="PANTHER" id="PTHR45695">
    <property type="entry name" value="LEUCOKININ RECEPTOR-RELATED"/>
    <property type="match status" value="1"/>
</dbReference>
<feature type="transmembrane region" description="Helical" evidence="8">
    <location>
        <begin position="143"/>
        <end position="163"/>
    </location>
</feature>
<dbReference type="PANTHER" id="PTHR45695:SF26">
    <property type="entry name" value="NEUROPEPTIDE CCHAMIDE-1 RECEPTOR"/>
    <property type="match status" value="1"/>
</dbReference>
<feature type="transmembrane region" description="Helical" evidence="8">
    <location>
        <begin position="239"/>
        <end position="259"/>
    </location>
</feature>
<feature type="transmembrane region" description="Helical" evidence="8">
    <location>
        <begin position="189"/>
        <end position="207"/>
    </location>
</feature>
<reference evidence="10" key="1">
    <citation type="submission" date="2021-10" db="EMBL/GenBank/DDBJ databases">
        <title>Tropical sea cucumber genome reveals ecological adaptation and Cuvierian tubules defense mechanism.</title>
        <authorList>
            <person name="Chen T."/>
        </authorList>
    </citation>
    <scope>NUCLEOTIDE SEQUENCE</scope>
    <source>
        <strain evidence="10">Nanhai2018</strain>
        <tissue evidence="10">Muscle</tissue>
    </source>
</reference>
<protein>
    <submittedName>
        <fullName evidence="10">Bombesin receptor subtype-3</fullName>
    </submittedName>
</protein>
<evidence type="ECO:0000259" key="9">
    <source>
        <dbReference type="PROSITE" id="PS50262"/>
    </source>
</evidence>
<keyword evidence="5 8" id="KW-0472">Membrane</keyword>
<dbReference type="Pfam" id="PF00001">
    <property type="entry name" value="7tm_1"/>
    <property type="match status" value="1"/>
</dbReference>
<evidence type="ECO:0000313" key="11">
    <source>
        <dbReference type="Proteomes" id="UP001152320"/>
    </source>
</evidence>
<name>A0A9Q1C099_HOLLE</name>
<keyword evidence="4" id="KW-0297">G-protein coupled receptor</keyword>
<comment type="caution">
    <text evidence="10">The sequence shown here is derived from an EMBL/GenBank/DDBJ whole genome shotgun (WGS) entry which is preliminary data.</text>
</comment>
<gene>
    <name evidence="10" type="ORF">HOLleu_19577</name>
</gene>
<keyword evidence="3 8" id="KW-1133">Transmembrane helix</keyword>
<proteinExistence type="predicted"/>
<organism evidence="10 11">
    <name type="scientific">Holothuria leucospilota</name>
    <name type="common">Black long sea cucumber</name>
    <name type="synonym">Mertensiothuria leucospilota</name>
    <dbReference type="NCBI Taxonomy" id="206669"/>
    <lineage>
        <taxon>Eukaryota</taxon>
        <taxon>Metazoa</taxon>
        <taxon>Echinodermata</taxon>
        <taxon>Eleutherozoa</taxon>
        <taxon>Echinozoa</taxon>
        <taxon>Holothuroidea</taxon>
        <taxon>Aspidochirotacea</taxon>
        <taxon>Aspidochirotida</taxon>
        <taxon>Holothuriidae</taxon>
        <taxon>Holothuria</taxon>
    </lineage>
</organism>
<evidence type="ECO:0000256" key="3">
    <source>
        <dbReference type="ARBA" id="ARBA00022989"/>
    </source>
</evidence>
<evidence type="ECO:0000256" key="7">
    <source>
        <dbReference type="ARBA" id="ARBA00023224"/>
    </source>
</evidence>
<evidence type="ECO:0000313" key="10">
    <source>
        <dbReference type="EMBL" id="KAJ8035794.1"/>
    </source>
</evidence>
<keyword evidence="7" id="KW-0807">Transducer</keyword>
<evidence type="ECO:0000256" key="1">
    <source>
        <dbReference type="ARBA" id="ARBA00004141"/>
    </source>
</evidence>
<dbReference type="Proteomes" id="UP001152320">
    <property type="component" value="Chromosome 9"/>
</dbReference>
<accession>A0A9Q1C099</accession>
<evidence type="ECO:0000256" key="2">
    <source>
        <dbReference type="ARBA" id="ARBA00022692"/>
    </source>
</evidence>
<dbReference type="EMBL" id="JAIZAY010000009">
    <property type="protein sequence ID" value="KAJ8035794.1"/>
    <property type="molecule type" value="Genomic_DNA"/>
</dbReference>
<dbReference type="PRINTS" id="PR00237">
    <property type="entry name" value="GPCRRHODOPSN"/>
</dbReference>
<dbReference type="AlphaFoldDB" id="A0A9Q1C099"/>
<feature type="transmembrane region" description="Helical" evidence="8">
    <location>
        <begin position="30"/>
        <end position="52"/>
    </location>
</feature>
<dbReference type="SUPFAM" id="SSF81321">
    <property type="entry name" value="Family A G protein-coupled receptor-like"/>
    <property type="match status" value="1"/>
</dbReference>
<evidence type="ECO:0000256" key="4">
    <source>
        <dbReference type="ARBA" id="ARBA00023040"/>
    </source>
</evidence>
<feature type="transmembrane region" description="Helical" evidence="8">
    <location>
        <begin position="104"/>
        <end position="122"/>
    </location>
</feature>
<keyword evidence="2 8" id="KW-0812">Transmembrane</keyword>
<evidence type="ECO:0000256" key="6">
    <source>
        <dbReference type="ARBA" id="ARBA00023170"/>
    </source>
</evidence>
<dbReference type="GO" id="GO:0008188">
    <property type="term" value="F:neuropeptide receptor activity"/>
    <property type="evidence" value="ECO:0007669"/>
    <property type="project" value="TreeGrafter"/>
</dbReference>
<dbReference type="GO" id="GO:0005886">
    <property type="term" value="C:plasma membrane"/>
    <property type="evidence" value="ECO:0007669"/>
    <property type="project" value="TreeGrafter"/>
</dbReference>
<dbReference type="PROSITE" id="PS50262">
    <property type="entry name" value="G_PROTEIN_RECEP_F1_2"/>
    <property type="match status" value="1"/>
</dbReference>
<feature type="transmembrane region" description="Helical" evidence="8">
    <location>
        <begin position="64"/>
        <end position="84"/>
    </location>
</feature>
<feature type="transmembrane region" description="Helical" evidence="8">
    <location>
        <begin position="279"/>
        <end position="302"/>
    </location>
</feature>
<evidence type="ECO:0000256" key="5">
    <source>
        <dbReference type="ARBA" id="ARBA00023136"/>
    </source>
</evidence>
<dbReference type="InterPro" id="IPR000276">
    <property type="entry name" value="GPCR_Rhodpsn"/>
</dbReference>
<comment type="subcellular location">
    <subcellularLocation>
        <location evidence="1">Membrane</location>
        <topology evidence="1">Multi-pass membrane protein</topology>
    </subcellularLocation>
</comment>